<accession>A0AAD9X371</accession>
<dbReference type="GO" id="GO:0004523">
    <property type="term" value="F:RNA-DNA hybrid ribonuclease activity"/>
    <property type="evidence" value="ECO:0007669"/>
    <property type="project" value="InterPro"/>
</dbReference>
<evidence type="ECO:0000259" key="2">
    <source>
        <dbReference type="Pfam" id="PF13456"/>
    </source>
</evidence>
<dbReference type="InterPro" id="IPR002156">
    <property type="entry name" value="RNaseH_domain"/>
</dbReference>
<dbReference type="SUPFAM" id="SSF53098">
    <property type="entry name" value="Ribonuclease H-like"/>
    <property type="match status" value="1"/>
</dbReference>
<dbReference type="EMBL" id="JANJYI010000004">
    <property type="protein sequence ID" value="KAK2651993.1"/>
    <property type="molecule type" value="Genomic_DNA"/>
</dbReference>
<dbReference type="Pfam" id="PF13456">
    <property type="entry name" value="RVT_3"/>
    <property type="match status" value="1"/>
</dbReference>
<proteinExistence type="predicted"/>
<protein>
    <recommendedName>
        <fullName evidence="2">RNase H type-1 domain-containing protein</fullName>
    </recommendedName>
</protein>
<reference evidence="3" key="1">
    <citation type="journal article" date="2023" name="Plant J.">
        <title>Genome sequences and population genomics provide insights into the demographic history, inbreeding, and mutation load of two 'living fossil' tree species of Dipteronia.</title>
        <authorList>
            <person name="Feng Y."/>
            <person name="Comes H.P."/>
            <person name="Chen J."/>
            <person name="Zhu S."/>
            <person name="Lu R."/>
            <person name="Zhang X."/>
            <person name="Li P."/>
            <person name="Qiu J."/>
            <person name="Olsen K.M."/>
            <person name="Qiu Y."/>
        </authorList>
    </citation>
    <scope>NUCLEOTIDE SEQUENCE</scope>
    <source>
        <strain evidence="3">KIB01</strain>
    </source>
</reference>
<dbReference type="InterPro" id="IPR044730">
    <property type="entry name" value="RNase_H-like_dom_plant"/>
</dbReference>
<name>A0AAD9X371_9ROSI</name>
<dbReference type="CDD" id="cd06222">
    <property type="entry name" value="RNase_H_like"/>
    <property type="match status" value="1"/>
</dbReference>
<comment type="caution">
    <text evidence="3">The sequence shown here is derived from an EMBL/GenBank/DDBJ whole genome shotgun (WGS) entry which is preliminary data.</text>
</comment>
<evidence type="ECO:0000256" key="1">
    <source>
        <dbReference type="SAM" id="Phobius"/>
    </source>
</evidence>
<dbReference type="InterPro" id="IPR036397">
    <property type="entry name" value="RNaseH_sf"/>
</dbReference>
<dbReference type="AlphaFoldDB" id="A0AAD9X371"/>
<dbReference type="InterPro" id="IPR012337">
    <property type="entry name" value="RNaseH-like_sf"/>
</dbReference>
<sequence>MVHGLKRVGNGIFQQGGQLLIRRKSSGAVLFWFWSAYVFDNRRAKTLWLLCISWWGVYCVFSETVMGWMASWKGLCPAPKNERDWSSLFGIVVWTILETRNQHIFEGKISSVEEAGDLVKFRLIWWFKHHGEGSTDSVEMLLRDVKELCVDYKVSVKPKIADWIPPKTNFLKFNVDGSTKGKPRPAGIGGVLRASNGKIICLFSLYVGIMDSNAVDIWAIGKVVELCQSKPDICGRNMVVVSDSKIVVSWVNKGEFRNLNRADIISNIRDFIGSTGTIEVIFESRSFNSFADSPTKMGSSLSGDFVEWGDVGLRAACAYGSPSDGVVMLLLAV</sequence>
<keyword evidence="1" id="KW-0472">Membrane</keyword>
<keyword evidence="1" id="KW-1133">Transmembrane helix</keyword>
<gene>
    <name evidence="3" type="ORF">Ddye_011849</name>
</gene>
<evidence type="ECO:0000313" key="4">
    <source>
        <dbReference type="Proteomes" id="UP001280121"/>
    </source>
</evidence>
<keyword evidence="4" id="KW-1185">Reference proteome</keyword>
<dbReference type="GO" id="GO:0003676">
    <property type="term" value="F:nucleic acid binding"/>
    <property type="evidence" value="ECO:0007669"/>
    <property type="project" value="InterPro"/>
</dbReference>
<feature type="domain" description="RNase H type-1" evidence="2">
    <location>
        <begin position="174"/>
        <end position="297"/>
    </location>
</feature>
<keyword evidence="1" id="KW-0812">Transmembrane</keyword>
<dbReference type="InterPro" id="IPR053151">
    <property type="entry name" value="RNase_H-like"/>
</dbReference>
<dbReference type="Proteomes" id="UP001280121">
    <property type="component" value="Unassembled WGS sequence"/>
</dbReference>
<dbReference type="PANTHER" id="PTHR47723">
    <property type="entry name" value="OS05G0353850 PROTEIN"/>
    <property type="match status" value="1"/>
</dbReference>
<feature type="transmembrane region" description="Helical" evidence="1">
    <location>
        <begin position="46"/>
        <end position="70"/>
    </location>
</feature>
<evidence type="ECO:0000313" key="3">
    <source>
        <dbReference type="EMBL" id="KAK2651993.1"/>
    </source>
</evidence>
<organism evidence="3 4">
    <name type="scientific">Dipteronia dyeriana</name>
    <dbReference type="NCBI Taxonomy" id="168575"/>
    <lineage>
        <taxon>Eukaryota</taxon>
        <taxon>Viridiplantae</taxon>
        <taxon>Streptophyta</taxon>
        <taxon>Embryophyta</taxon>
        <taxon>Tracheophyta</taxon>
        <taxon>Spermatophyta</taxon>
        <taxon>Magnoliopsida</taxon>
        <taxon>eudicotyledons</taxon>
        <taxon>Gunneridae</taxon>
        <taxon>Pentapetalae</taxon>
        <taxon>rosids</taxon>
        <taxon>malvids</taxon>
        <taxon>Sapindales</taxon>
        <taxon>Sapindaceae</taxon>
        <taxon>Hippocastanoideae</taxon>
        <taxon>Acereae</taxon>
        <taxon>Dipteronia</taxon>
    </lineage>
</organism>
<dbReference type="Gene3D" id="3.30.420.10">
    <property type="entry name" value="Ribonuclease H-like superfamily/Ribonuclease H"/>
    <property type="match status" value="1"/>
</dbReference>
<dbReference type="PANTHER" id="PTHR47723:SF22">
    <property type="entry name" value="RNASE H TYPE-1 DOMAIN-CONTAINING PROTEIN"/>
    <property type="match status" value="1"/>
</dbReference>